<accession>A0A4R3ZC17</accession>
<evidence type="ECO:0000313" key="3">
    <source>
        <dbReference type="Proteomes" id="UP000295515"/>
    </source>
</evidence>
<evidence type="ECO:0000259" key="1">
    <source>
        <dbReference type="Pfam" id="PF11706"/>
    </source>
</evidence>
<proteinExistence type="predicted"/>
<dbReference type="RefSeq" id="WP_132226137.1">
    <property type="nucleotide sequence ID" value="NZ_JANKBF010000002.1"/>
</dbReference>
<dbReference type="SUPFAM" id="SSF160904">
    <property type="entry name" value="Jann2411-like"/>
    <property type="match status" value="1"/>
</dbReference>
<dbReference type="EMBL" id="SMCQ01000001">
    <property type="protein sequence ID" value="TCW03016.1"/>
    <property type="molecule type" value="Genomic_DNA"/>
</dbReference>
<dbReference type="Proteomes" id="UP000295515">
    <property type="component" value="Unassembled WGS sequence"/>
</dbReference>
<keyword evidence="3" id="KW-1185">Reference proteome</keyword>
<dbReference type="AlphaFoldDB" id="A0A4R3ZC17"/>
<organism evidence="2 3">
    <name type="scientific">Longibaculum muris</name>
    <dbReference type="NCBI Taxonomy" id="1796628"/>
    <lineage>
        <taxon>Bacteria</taxon>
        <taxon>Bacillati</taxon>
        <taxon>Bacillota</taxon>
        <taxon>Erysipelotrichia</taxon>
        <taxon>Erysipelotrichales</taxon>
        <taxon>Coprobacillaceae</taxon>
        <taxon>Longibaculum</taxon>
    </lineage>
</organism>
<sequence>MTNNENFFNLSNDYFSFIGQKCLFEIQKNSDSNTNSKNVLTISCSDGEKNYFSFSGNNGLCLTTKCGSITHDNILGKFLSLPSNNAKALLKFFEEYGYFFRLPTNESNIIDFNQLIQITYHIKAALLLMNELQNTSINYEIILQLTLYLLLSPQIKMKISDNQNYTGYRDSVFDTIDSVIVENSSKCITIDDEDYYVILDSIYEKNYNLRVDEYEDISTGETFMYSYPGINDSQYRKITIAYKNCHNVSKIQRLIIDFLFHFMHSNGVIKNVTFDSGIEFYKSDSNYTLDDNMKKGLLLIGKYVLSKEINQHVSKMRPIYNPNTLEPTWKAPNLLTALYFSLFYMKPKSEIYRKCANPSCTNFFLVKTSNSRKKYCCDDCRNASNVRSYRMRQKK</sequence>
<dbReference type="Gene3D" id="1.10.3300.10">
    <property type="entry name" value="Jann2411-like domain"/>
    <property type="match status" value="1"/>
</dbReference>
<dbReference type="InterPro" id="IPR021005">
    <property type="entry name" value="Znf_CGNR"/>
</dbReference>
<reference evidence="2 3" key="1">
    <citation type="submission" date="2019-03" db="EMBL/GenBank/DDBJ databases">
        <title>Genomic Encyclopedia of Type Strains, Phase IV (KMG-IV): sequencing the most valuable type-strain genomes for metagenomic binning, comparative biology and taxonomic classification.</title>
        <authorList>
            <person name="Goeker M."/>
        </authorList>
    </citation>
    <scope>NUCLEOTIDE SEQUENCE [LARGE SCALE GENOMIC DNA]</scope>
    <source>
        <strain evidence="2 3">DSM 29487</strain>
    </source>
</reference>
<name>A0A4R3ZC17_9FIRM</name>
<evidence type="ECO:0000313" key="2">
    <source>
        <dbReference type="EMBL" id="TCW03016.1"/>
    </source>
</evidence>
<dbReference type="Pfam" id="PF11706">
    <property type="entry name" value="zf-CGNR"/>
    <property type="match status" value="1"/>
</dbReference>
<feature type="domain" description="Zinc finger CGNR" evidence="1">
    <location>
        <begin position="353"/>
        <end position="393"/>
    </location>
</feature>
<comment type="caution">
    <text evidence="2">The sequence shown here is derived from an EMBL/GenBank/DDBJ whole genome shotgun (WGS) entry which is preliminary data.</text>
</comment>
<gene>
    <name evidence="2" type="ORF">EDD60_101322</name>
</gene>
<protein>
    <submittedName>
        <fullName evidence="2">CGNR zinc finger protein</fullName>
    </submittedName>
</protein>
<dbReference type="InterPro" id="IPR023286">
    <property type="entry name" value="ABATE_dom_sf"/>
</dbReference>
<dbReference type="GeneID" id="98914142"/>